<comment type="caution">
    <text evidence="2">The sequence shown here is derived from an EMBL/GenBank/DDBJ whole genome shotgun (WGS) entry which is preliminary data.</text>
</comment>
<evidence type="ECO:0000259" key="1">
    <source>
        <dbReference type="Pfam" id="PF01365"/>
    </source>
</evidence>
<dbReference type="AlphaFoldDB" id="A0A9P0L695"/>
<organism evidence="2 3">
    <name type="scientific">Acanthoscelides obtectus</name>
    <name type="common">Bean weevil</name>
    <name type="synonym">Bruchus obtectus</name>
    <dbReference type="NCBI Taxonomy" id="200917"/>
    <lineage>
        <taxon>Eukaryota</taxon>
        <taxon>Metazoa</taxon>
        <taxon>Ecdysozoa</taxon>
        <taxon>Arthropoda</taxon>
        <taxon>Hexapoda</taxon>
        <taxon>Insecta</taxon>
        <taxon>Pterygota</taxon>
        <taxon>Neoptera</taxon>
        <taxon>Endopterygota</taxon>
        <taxon>Coleoptera</taxon>
        <taxon>Polyphaga</taxon>
        <taxon>Cucujiformia</taxon>
        <taxon>Chrysomeloidea</taxon>
        <taxon>Chrysomelidae</taxon>
        <taxon>Bruchinae</taxon>
        <taxon>Bruchini</taxon>
        <taxon>Acanthoscelides</taxon>
    </lineage>
</organism>
<feature type="non-terminal residue" evidence="2">
    <location>
        <position position="1"/>
    </location>
</feature>
<dbReference type="OrthoDB" id="6697748at2759"/>
<dbReference type="GO" id="GO:0005262">
    <property type="term" value="F:calcium channel activity"/>
    <property type="evidence" value="ECO:0007669"/>
    <property type="project" value="InterPro"/>
</dbReference>
<evidence type="ECO:0000313" key="3">
    <source>
        <dbReference type="Proteomes" id="UP001152888"/>
    </source>
</evidence>
<protein>
    <recommendedName>
        <fullName evidence="1">RIH domain-containing protein</fullName>
    </recommendedName>
</protein>
<gene>
    <name evidence="2" type="ORF">ACAOBT_LOCUS18882</name>
</gene>
<sequence>IREAQTVCAIFQDNSKLCNEENEKVIQHFVHCIATHGRHVQYLKFLQTIVKAENKFIRKCQDMVMQALINAGEDVLVFYNDKASFNYFIEMMKSERHCMDESSPLKYHVELVKLLACCTMGKNVYTEIKCHSLMPLDDIVAMVRHPDCIPEVKEAYVGFLHHCYIDTEVEMKEIYNSSHMWTLFEKSFLVDIADIATAPNDRKHSDKALENYVTNSVMNIISTFFNSPFSDQSTTVQVCTLCSTFCFL</sequence>
<dbReference type="InterPro" id="IPR015925">
    <property type="entry name" value="Ryanodine_IP3_receptor"/>
</dbReference>
<dbReference type="EMBL" id="CAKOFQ010007058">
    <property type="protein sequence ID" value="CAH1989189.1"/>
    <property type="molecule type" value="Genomic_DNA"/>
</dbReference>
<dbReference type="Proteomes" id="UP001152888">
    <property type="component" value="Unassembled WGS sequence"/>
</dbReference>
<evidence type="ECO:0000313" key="2">
    <source>
        <dbReference type="EMBL" id="CAH1989189.1"/>
    </source>
</evidence>
<dbReference type="PANTHER" id="PTHR45816">
    <property type="entry name" value="MIR DOMAIN-CONTAINING PROTEIN"/>
    <property type="match status" value="1"/>
</dbReference>
<proteinExistence type="predicted"/>
<dbReference type="Pfam" id="PF01365">
    <property type="entry name" value="RYDR_ITPR"/>
    <property type="match status" value="1"/>
</dbReference>
<keyword evidence="3" id="KW-1185">Reference proteome</keyword>
<name>A0A9P0L695_ACAOB</name>
<reference evidence="2" key="1">
    <citation type="submission" date="2022-03" db="EMBL/GenBank/DDBJ databases">
        <authorList>
            <person name="Sayadi A."/>
        </authorList>
    </citation>
    <scope>NUCLEOTIDE SEQUENCE</scope>
</reference>
<dbReference type="InterPro" id="IPR000699">
    <property type="entry name" value="RIH_dom"/>
</dbReference>
<dbReference type="PANTHER" id="PTHR45816:SF4">
    <property type="entry name" value="RYR_IP3R HOMOLOGY ASSOCIATED DOMAIN-CONTAINING PROTEIN"/>
    <property type="match status" value="1"/>
</dbReference>
<feature type="domain" description="RIH" evidence="1">
    <location>
        <begin position="5"/>
        <end position="76"/>
    </location>
</feature>
<accession>A0A9P0L695</accession>
<dbReference type="GO" id="GO:0016020">
    <property type="term" value="C:membrane"/>
    <property type="evidence" value="ECO:0007669"/>
    <property type="project" value="InterPro"/>
</dbReference>